<dbReference type="GO" id="GO:0005737">
    <property type="term" value="C:cytoplasm"/>
    <property type="evidence" value="ECO:0007669"/>
    <property type="project" value="TreeGrafter"/>
</dbReference>
<keyword evidence="1" id="KW-0677">Repeat</keyword>
<dbReference type="SMART" id="SM00025">
    <property type="entry name" value="Pumilio"/>
    <property type="match status" value="8"/>
</dbReference>
<gene>
    <name evidence="5" type="ORF">CYBJADRAFT_128120</name>
</gene>
<evidence type="ECO:0000313" key="6">
    <source>
        <dbReference type="Proteomes" id="UP000094389"/>
    </source>
</evidence>
<reference evidence="5 6" key="1">
    <citation type="journal article" date="2016" name="Proc. Natl. Acad. Sci. U.S.A.">
        <title>Comparative genomics of biotechnologically important yeasts.</title>
        <authorList>
            <person name="Riley R."/>
            <person name="Haridas S."/>
            <person name="Wolfe K.H."/>
            <person name="Lopes M.R."/>
            <person name="Hittinger C.T."/>
            <person name="Goeker M."/>
            <person name="Salamov A.A."/>
            <person name="Wisecaver J.H."/>
            <person name="Long T.M."/>
            <person name="Calvey C.H."/>
            <person name="Aerts A.L."/>
            <person name="Barry K.W."/>
            <person name="Choi C."/>
            <person name="Clum A."/>
            <person name="Coughlan A.Y."/>
            <person name="Deshpande S."/>
            <person name="Douglass A.P."/>
            <person name="Hanson S.J."/>
            <person name="Klenk H.-P."/>
            <person name="LaButti K.M."/>
            <person name="Lapidus A."/>
            <person name="Lindquist E.A."/>
            <person name="Lipzen A.M."/>
            <person name="Meier-Kolthoff J.P."/>
            <person name="Ohm R.A."/>
            <person name="Otillar R.P."/>
            <person name="Pangilinan J.L."/>
            <person name="Peng Y."/>
            <person name="Rokas A."/>
            <person name="Rosa C.A."/>
            <person name="Scheuner C."/>
            <person name="Sibirny A.A."/>
            <person name="Slot J.C."/>
            <person name="Stielow J.B."/>
            <person name="Sun H."/>
            <person name="Kurtzman C.P."/>
            <person name="Blackwell M."/>
            <person name="Grigoriev I.V."/>
            <person name="Jeffries T.W."/>
        </authorList>
    </citation>
    <scope>NUCLEOTIDE SEQUENCE [LARGE SCALE GENOMIC DNA]</scope>
    <source>
        <strain evidence="6">ATCC 18201 / CBS 1600 / BCRC 20928 / JCM 3617 / NBRC 0987 / NRRL Y-1542</strain>
    </source>
</reference>
<dbReference type="OMA" id="HITRILH"/>
<sequence length="393" mass="44522">MHHDRRYPYYQPRNNHRHNNNGFNNRNHPNRKPNRYRGEDASKFENAKLADFIGQIYSLCKDQHGCRFLQRQLDLDHSNATAIFEETQMAVVELMMDPFGNYLIQKLLEKVNNKERLILIRNASPSFVTIALNPHGTRALQKLVELLNSKEEAKLVVEALSSDVVLLARDLNGNHVIQKCLQVLDPPDSQFIFDAASAHCLEIATHRHGCCVLQRCIDHGSKENRSELCSIISKYTVDLARDAYGNYVVQYVLERDENDAIKTIVNAVKGDLISLSLHKFGSNVIEKCLKCTPYAEDIINELLNNNDQLVKLLHDSYGNYVLQTALNVSKATQLEKLSDALIPLIPEMRNTPHAKKILHKLNPHARTISQKNPSADESGDLTKSSPSPTTIET</sequence>
<evidence type="ECO:0000256" key="1">
    <source>
        <dbReference type="ARBA" id="ARBA00022737"/>
    </source>
</evidence>
<feature type="repeat" description="Pumilio" evidence="2">
    <location>
        <begin position="122"/>
        <end position="158"/>
    </location>
</feature>
<dbReference type="GO" id="GO:0010608">
    <property type="term" value="P:post-transcriptional regulation of gene expression"/>
    <property type="evidence" value="ECO:0007669"/>
    <property type="project" value="TreeGrafter"/>
</dbReference>
<feature type="repeat" description="Pumilio" evidence="2">
    <location>
        <begin position="301"/>
        <end position="339"/>
    </location>
</feature>
<feature type="repeat" description="Pumilio" evidence="2">
    <location>
        <begin position="230"/>
        <end position="266"/>
    </location>
</feature>
<evidence type="ECO:0000256" key="3">
    <source>
        <dbReference type="SAM" id="MobiDB-lite"/>
    </source>
</evidence>
<organism evidence="5 6">
    <name type="scientific">Cyberlindnera jadinii (strain ATCC 18201 / CBS 1600 / BCRC 20928 / JCM 3617 / NBRC 0987 / NRRL Y-1542)</name>
    <name type="common">Torula yeast</name>
    <name type="synonym">Candida utilis</name>
    <dbReference type="NCBI Taxonomy" id="983966"/>
    <lineage>
        <taxon>Eukaryota</taxon>
        <taxon>Fungi</taxon>
        <taxon>Dikarya</taxon>
        <taxon>Ascomycota</taxon>
        <taxon>Saccharomycotina</taxon>
        <taxon>Saccharomycetes</taxon>
        <taxon>Phaffomycetales</taxon>
        <taxon>Phaffomycetaceae</taxon>
        <taxon>Cyberlindnera</taxon>
    </lineage>
</organism>
<proteinExistence type="predicted"/>
<dbReference type="GO" id="GO:0010629">
    <property type="term" value="P:negative regulation of gene expression"/>
    <property type="evidence" value="ECO:0007669"/>
    <property type="project" value="UniProtKB-ARBA"/>
</dbReference>
<dbReference type="SUPFAM" id="SSF48371">
    <property type="entry name" value="ARM repeat"/>
    <property type="match status" value="1"/>
</dbReference>
<dbReference type="InterPro" id="IPR033712">
    <property type="entry name" value="Pumilio_RNA-bd"/>
</dbReference>
<evidence type="ECO:0000259" key="4">
    <source>
        <dbReference type="PROSITE" id="PS50303"/>
    </source>
</evidence>
<dbReference type="Pfam" id="PF00806">
    <property type="entry name" value="PUF"/>
    <property type="match status" value="8"/>
</dbReference>
<dbReference type="InterPro" id="IPR033133">
    <property type="entry name" value="PUM-HD"/>
</dbReference>
<protein>
    <submittedName>
        <fullName evidence="5">ARM repeat-containing protein</fullName>
    </submittedName>
</protein>
<dbReference type="AlphaFoldDB" id="A0A1E4S0J7"/>
<feature type="repeat" description="Pumilio" evidence="2">
    <location>
        <begin position="159"/>
        <end position="194"/>
    </location>
</feature>
<dbReference type="InterPro" id="IPR016024">
    <property type="entry name" value="ARM-type_fold"/>
</dbReference>
<dbReference type="OrthoDB" id="668540at2759"/>
<dbReference type="InterPro" id="IPR001313">
    <property type="entry name" value="Pumilio_RNA-bd_rpt"/>
</dbReference>
<dbReference type="PANTHER" id="PTHR12537:SF13">
    <property type="entry name" value="PUMILIO HOMOLOGY DOMAIN FAMILY MEMBER 4"/>
    <property type="match status" value="1"/>
</dbReference>
<dbReference type="FunFam" id="1.25.10.10:FF:000237">
    <property type="entry name" value="Pumilio homolog 9"/>
    <property type="match status" value="1"/>
</dbReference>
<dbReference type="Gene3D" id="1.25.10.10">
    <property type="entry name" value="Leucine-rich Repeat Variant"/>
    <property type="match status" value="1"/>
</dbReference>
<evidence type="ECO:0000313" key="5">
    <source>
        <dbReference type="EMBL" id="ODV73001.1"/>
    </source>
</evidence>
<evidence type="ECO:0000256" key="2">
    <source>
        <dbReference type="PROSITE-ProRule" id="PRU00317"/>
    </source>
</evidence>
<feature type="region of interest" description="Disordered" evidence="3">
    <location>
        <begin position="363"/>
        <end position="393"/>
    </location>
</feature>
<dbReference type="PROSITE" id="PS50303">
    <property type="entry name" value="PUM_HD"/>
    <property type="match status" value="1"/>
</dbReference>
<dbReference type="GeneID" id="30987139"/>
<dbReference type="PROSITE" id="PS50302">
    <property type="entry name" value="PUM"/>
    <property type="match status" value="5"/>
</dbReference>
<accession>A0A1E4S0J7</accession>
<dbReference type="Proteomes" id="UP000094389">
    <property type="component" value="Unassembled WGS sequence"/>
</dbReference>
<dbReference type="InterPro" id="IPR011989">
    <property type="entry name" value="ARM-like"/>
</dbReference>
<keyword evidence="6" id="KW-1185">Reference proteome</keyword>
<feature type="repeat" description="Pumilio" evidence="2">
    <location>
        <begin position="86"/>
        <end position="121"/>
    </location>
</feature>
<name>A0A1E4S0J7_CYBJN</name>
<dbReference type="CDD" id="cd07920">
    <property type="entry name" value="Pumilio"/>
    <property type="match status" value="1"/>
</dbReference>
<dbReference type="PANTHER" id="PTHR12537">
    <property type="entry name" value="RNA BINDING PROTEIN PUMILIO-RELATED"/>
    <property type="match status" value="1"/>
</dbReference>
<dbReference type="RefSeq" id="XP_020070040.1">
    <property type="nucleotide sequence ID" value="XM_020212743.1"/>
</dbReference>
<dbReference type="STRING" id="983966.A0A1E4S0J7"/>
<feature type="region of interest" description="Disordered" evidence="3">
    <location>
        <begin position="1"/>
        <end position="38"/>
    </location>
</feature>
<dbReference type="EMBL" id="KV453932">
    <property type="protein sequence ID" value="ODV73001.1"/>
    <property type="molecule type" value="Genomic_DNA"/>
</dbReference>
<dbReference type="GO" id="GO:0003729">
    <property type="term" value="F:mRNA binding"/>
    <property type="evidence" value="ECO:0007669"/>
    <property type="project" value="TreeGrafter"/>
</dbReference>
<feature type="compositionally biased region" description="Polar residues" evidence="3">
    <location>
        <begin position="367"/>
        <end position="393"/>
    </location>
</feature>
<feature type="domain" description="PUM-HD" evidence="4">
    <location>
        <begin position="28"/>
        <end position="365"/>
    </location>
</feature>